<dbReference type="InterPro" id="IPR008168">
    <property type="entry name" value="Cyt_C_IC"/>
</dbReference>
<evidence type="ECO:0000256" key="5">
    <source>
        <dbReference type="ARBA" id="ARBA00022448"/>
    </source>
</evidence>
<keyword evidence="16 21" id="KW-0560">Oxidoreductase</keyword>
<dbReference type="InterPro" id="IPR009056">
    <property type="entry name" value="Cyt_c-like_dom"/>
</dbReference>
<keyword evidence="10 22" id="KW-0812">Transmembrane</keyword>
<evidence type="ECO:0000256" key="7">
    <source>
        <dbReference type="ARBA" id="ARBA00022519"/>
    </source>
</evidence>
<evidence type="ECO:0000313" key="24">
    <source>
        <dbReference type="EMBL" id="UFZ02716.1"/>
    </source>
</evidence>
<protein>
    <recommendedName>
        <fullName evidence="21">Cbb3-type cytochrome c oxidase subunit</fullName>
    </recommendedName>
</protein>
<evidence type="ECO:0000256" key="21">
    <source>
        <dbReference type="PIRNR" id="PIRNR000006"/>
    </source>
</evidence>
<evidence type="ECO:0000256" key="1">
    <source>
        <dbReference type="ARBA" id="ARBA00004533"/>
    </source>
</evidence>
<dbReference type="NCBIfam" id="TIGR00782">
    <property type="entry name" value="ccoP"/>
    <property type="match status" value="1"/>
</dbReference>
<evidence type="ECO:0000256" key="17">
    <source>
        <dbReference type="ARBA" id="ARBA00023004"/>
    </source>
</evidence>
<keyword evidence="11 21" id="KW-0479">Metal-binding</keyword>
<dbReference type="Proteomes" id="UP001431010">
    <property type="component" value="Chromosome"/>
</dbReference>
<keyword evidence="18 21" id="KW-0406">Ion transport</keyword>
<evidence type="ECO:0000256" key="14">
    <source>
        <dbReference type="ARBA" id="ARBA00022982"/>
    </source>
</evidence>
<evidence type="ECO:0000256" key="8">
    <source>
        <dbReference type="ARBA" id="ARBA00022617"/>
    </source>
</evidence>
<evidence type="ECO:0000256" key="19">
    <source>
        <dbReference type="ARBA" id="ARBA00023136"/>
    </source>
</evidence>
<organism evidence="24 25">
    <name type="scientific">Bradyrhizobium ontarionense</name>
    <dbReference type="NCBI Taxonomy" id="2898149"/>
    <lineage>
        <taxon>Bacteria</taxon>
        <taxon>Pseudomonadati</taxon>
        <taxon>Pseudomonadota</taxon>
        <taxon>Alphaproteobacteria</taxon>
        <taxon>Hyphomicrobiales</taxon>
        <taxon>Nitrobacteraceae</taxon>
        <taxon>Bradyrhizobium</taxon>
    </lineage>
</organism>
<evidence type="ECO:0000256" key="13">
    <source>
        <dbReference type="ARBA" id="ARBA00022781"/>
    </source>
</evidence>
<evidence type="ECO:0000256" key="20">
    <source>
        <dbReference type="ARBA" id="ARBA00025525"/>
    </source>
</evidence>
<keyword evidence="17 21" id="KW-0408">Iron</keyword>
<dbReference type="EMBL" id="CP088156">
    <property type="protein sequence ID" value="UFZ02716.1"/>
    <property type="molecule type" value="Genomic_DNA"/>
</dbReference>
<keyword evidence="7 21" id="KW-0997">Cell inner membrane</keyword>
<accession>A0ABY3R5W6</accession>
<keyword evidence="25" id="KW-1185">Reference proteome</keyword>
<evidence type="ECO:0000256" key="4">
    <source>
        <dbReference type="ARBA" id="ARBA00011203"/>
    </source>
</evidence>
<dbReference type="InterPro" id="IPR032858">
    <property type="entry name" value="CcoP_N"/>
</dbReference>
<dbReference type="Pfam" id="PF14715">
    <property type="entry name" value="FixP_N"/>
    <property type="match status" value="1"/>
</dbReference>
<evidence type="ECO:0000256" key="6">
    <source>
        <dbReference type="ARBA" id="ARBA00022475"/>
    </source>
</evidence>
<keyword evidence="9 21" id="KW-0679">Respiratory chain</keyword>
<dbReference type="InterPro" id="IPR038414">
    <property type="entry name" value="CcoP_N_sf"/>
</dbReference>
<evidence type="ECO:0000259" key="23">
    <source>
        <dbReference type="PROSITE" id="PS51007"/>
    </source>
</evidence>
<keyword evidence="5 21" id="KW-0813">Transport</keyword>
<dbReference type="Pfam" id="PF13442">
    <property type="entry name" value="Cytochrome_CBB3"/>
    <property type="match status" value="2"/>
</dbReference>
<comment type="pathway">
    <text evidence="2 21">Energy metabolism; oxidative phosphorylation.</text>
</comment>
<dbReference type="Gene3D" id="1.10.760.10">
    <property type="entry name" value="Cytochrome c-like domain"/>
    <property type="match status" value="2"/>
</dbReference>
<evidence type="ECO:0000256" key="2">
    <source>
        <dbReference type="ARBA" id="ARBA00004673"/>
    </source>
</evidence>
<comment type="subunit">
    <text evidence="4">Component of the cbb3-type cytochrome c oxidase at least composed of FixN, FixO, FixQ and FixP.</text>
</comment>
<reference evidence="24" key="1">
    <citation type="journal article" date="2024" name="Antonie Van Leeuwenhoek">
        <title>Bradyrhizobium ontarionense sp. nov., a novel bacterial symbiont isolated from Aeschynomene indica (Indian jointvetch), harbours photosynthesis, nitrogen fixation and nitrous oxide (N2O) reductase genes.</title>
        <authorList>
            <person name="Bromfield E.S.P."/>
            <person name="Cloutier S."/>
        </authorList>
    </citation>
    <scope>NUCLEOTIDE SEQUENCE</scope>
    <source>
        <strain evidence="24">A19</strain>
    </source>
</reference>
<keyword evidence="14 21" id="KW-0249">Electron transport</keyword>
<keyword evidence="12" id="KW-0677">Repeat</keyword>
<keyword evidence="19 21" id="KW-0472">Membrane</keyword>
<evidence type="ECO:0000256" key="11">
    <source>
        <dbReference type="ARBA" id="ARBA00022723"/>
    </source>
</evidence>
<dbReference type="Gene3D" id="6.10.280.130">
    <property type="match status" value="1"/>
</dbReference>
<evidence type="ECO:0000256" key="16">
    <source>
        <dbReference type="ARBA" id="ARBA00023002"/>
    </source>
</evidence>
<keyword evidence="15 22" id="KW-1133">Transmembrane helix</keyword>
<dbReference type="InterPro" id="IPR050597">
    <property type="entry name" value="Cytochrome_c_Oxidase_Subunit"/>
</dbReference>
<gene>
    <name evidence="24" type="primary">ccoP</name>
    <name evidence="24" type="ORF">LQG66_26060</name>
</gene>
<feature type="domain" description="Cytochrome c" evidence="23">
    <location>
        <begin position="108"/>
        <end position="196"/>
    </location>
</feature>
<keyword evidence="6 21" id="KW-1003">Cell membrane</keyword>
<comment type="cofactor">
    <cofactor evidence="21">
        <name>heme c</name>
        <dbReference type="ChEBI" id="CHEBI:61717"/>
    </cofactor>
    <text evidence="21">Binds 2 heme C groups per subunit.</text>
</comment>
<feature type="domain" description="Cytochrome c" evidence="23">
    <location>
        <begin position="205"/>
        <end position="286"/>
    </location>
</feature>
<dbReference type="PIRSF" id="PIRSF000006">
    <property type="entry name" value="Cbb3-Cox_fixP"/>
    <property type="match status" value="1"/>
</dbReference>
<feature type="transmembrane region" description="Helical" evidence="22">
    <location>
        <begin position="31"/>
        <end position="50"/>
    </location>
</feature>
<comment type="similarity">
    <text evidence="3 21">Belongs to the CcoP / FixP family.</text>
</comment>
<evidence type="ECO:0000256" key="18">
    <source>
        <dbReference type="ARBA" id="ARBA00023065"/>
    </source>
</evidence>
<dbReference type="InterPro" id="IPR036909">
    <property type="entry name" value="Cyt_c-like_dom_sf"/>
</dbReference>
<keyword evidence="8 21" id="KW-0349">Heme</keyword>
<dbReference type="InterPro" id="IPR004678">
    <property type="entry name" value="Cyt_c_oxidase_cbb3_su3"/>
</dbReference>
<dbReference type="PANTHER" id="PTHR33751">
    <property type="entry name" value="CBB3-TYPE CYTOCHROME C OXIDASE SUBUNIT FIXP"/>
    <property type="match status" value="1"/>
</dbReference>
<keyword evidence="13 21" id="KW-0375">Hydrogen ion transport</keyword>
<dbReference type="PANTHER" id="PTHR33751:SF1">
    <property type="entry name" value="CBB3-TYPE CYTOCHROME C OXIDASE SUBUNIT FIXP"/>
    <property type="match status" value="1"/>
</dbReference>
<comment type="subcellular location">
    <subcellularLocation>
        <location evidence="1 21">Cell inner membrane</location>
    </subcellularLocation>
</comment>
<evidence type="ECO:0000256" key="12">
    <source>
        <dbReference type="ARBA" id="ARBA00022737"/>
    </source>
</evidence>
<name>A0ABY3R5W6_9BRAD</name>
<dbReference type="PROSITE" id="PS51007">
    <property type="entry name" value="CYTC"/>
    <property type="match status" value="2"/>
</dbReference>
<comment type="function">
    <text evidence="20">C-type cytochrome. Part of the cbb3-type cytochrome c oxidase complex. FixP subunit is required for transferring electrons from donor cytochrome c via its heme groups to FixO subunit. From there, electrons are shuttled to the catalytic binuclear center of FixN subunit where oxygen reduction takes place. The complex also functions as a proton pump.</text>
</comment>
<evidence type="ECO:0000256" key="10">
    <source>
        <dbReference type="ARBA" id="ARBA00022692"/>
    </source>
</evidence>
<dbReference type="SUPFAM" id="SSF46626">
    <property type="entry name" value="Cytochrome c"/>
    <property type="match status" value="2"/>
</dbReference>
<dbReference type="PRINTS" id="PR00605">
    <property type="entry name" value="CYTCHROMECIC"/>
</dbReference>
<evidence type="ECO:0000313" key="25">
    <source>
        <dbReference type="Proteomes" id="UP001431010"/>
    </source>
</evidence>
<sequence>MAAPERDPLTGQYTTGHVWNGIKELRTPVPAWWLMAWFVCIAFALGYIVFYPSFPSLSGFAPGSLRWSARSDLAEDIATAKQKQASYLSRISSLPVEAILKDPDLSRFAFNGGHAAFVVNCIACHGASAGGQIGQFPSLIDDDWIWGGSIEEIYRTIRYGIRNASDEARSSMMPTFGGMLSPQQIEQVAEYVQVLNPNAKGHDGRGSLPGAAIFEQNCVGCHGAQGQGGREMGAPRLNDAIWLYGGAKSQIMAQVTHPRHGVMPAFGLRLSDETVKMLAVYVHSLGGGERSGAAQ</sequence>
<evidence type="ECO:0000256" key="15">
    <source>
        <dbReference type="ARBA" id="ARBA00022989"/>
    </source>
</evidence>
<proteinExistence type="inferred from homology"/>
<evidence type="ECO:0000256" key="22">
    <source>
        <dbReference type="SAM" id="Phobius"/>
    </source>
</evidence>
<dbReference type="RefSeq" id="WP_231318502.1">
    <property type="nucleotide sequence ID" value="NZ_CP088156.1"/>
</dbReference>
<evidence type="ECO:0000256" key="3">
    <source>
        <dbReference type="ARBA" id="ARBA00006113"/>
    </source>
</evidence>
<evidence type="ECO:0000256" key="9">
    <source>
        <dbReference type="ARBA" id="ARBA00022660"/>
    </source>
</evidence>